<dbReference type="InterPro" id="IPR001633">
    <property type="entry name" value="EAL_dom"/>
</dbReference>
<sequence length="690" mass="78325">MPKKYESLVITRVYSRFFAVVAIVSVVLMAFSHSSFNQKAAPLFTDPLNDIRANYTVNEPVTDQIAQFQTIENGFILQCHVSLEHPIEYCGGSLVFPREAGKEVSFEDIDEFSFDIELDSNAPGYDGRFRMFIKSIIDGGFDPHPENSHVKYHAVRVDGSGHKSIPLNRFDVETWWENKYQIAFSEAYKDFSKIHSVEFAINDVPVKAGDYKIRVSNLVAHGRVIDVDQLNQWLLYGWVSSLVLFLLHYAWLNNRLLSLVRRNALHDANTGLLNAAGFEDSLRTFDRKSGYFYLIKLTNWQNLVKHFGVITAQELIKKSQIHVSNLLDDDSIIMASLESDELALYSPKGRLSVAQEKALIETLKEGETFEQLGHICLEVKVGIIEESLLKRESDTWIHSAREVIDSISSVHDEIKVYTDEVHEAVRYSAYIEQEVRKGLAEDKFHLLFLPVYDATRNQIIGAEALLRSSLDSLSNLSPQVYVTVAEKTGLIREIDCMVMNKSLKALESLSLPDDFIISINISAQELLDTTFIDRFEEAVGKSSISPSQLRLEITETSFVDLNQANTDMLERVRELGCSISLDDFGTGYTSFNHLKNIPVDEIKIDREFVNEMDEYETSVIIKSMITIARSFKYDLVAEGIETQSQIESLYALGCTRFQGYFISKPTQLTDVIDLNERLKSNELTLINAID</sequence>
<evidence type="ECO:0000313" key="4">
    <source>
        <dbReference type="Proteomes" id="UP000294656"/>
    </source>
</evidence>
<accession>A0A4R6MH37</accession>
<dbReference type="AlphaFoldDB" id="A0A4R6MH37"/>
<reference evidence="3 4" key="1">
    <citation type="submission" date="2019-03" db="EMBL/GenBank/DDBJ databases">
        <title>Genomic Encyclopedia of Type Strains, Phase III (KMG-III): the genomes of soil and plant-associated and newly described type strains.</title>
        <authorList>
            <person name="Whitman W."/>
        </authorList>
    </citation>
    <scope>NUCLEOTIDE SEQUENCE [LARGE SCALE GENOMIC DNA]</scope>
    <source>
        <strain evidence="3 4">CECT 7378</strain>
    </source>
</reference>
<dbReference type="SUPFAM" id="SSF141868">
    <property type="entry name" value="EAL domain-like"/>
    <property type="match status" value="1"/>
</dbReference>
<organism evidence="3 4">
    <name type="scientific">Marinomonas balearica</name>
    <dbReference type="NCBI Taxonomy" id="491947"/>
    <lineage>
        <taxon>Bacteria</taxon>
        <taxon>Pseudomonadati</taxon>
        <taxon>Pseudomonadota</taxon>
        <taxon>Gammaproteobacteria</taxon>
        <taxon>Oceanospirillales</taxon>
        <taxon>Oceanospirillaceae</taxon>
        <taxon>Marinomonas</taxon>
    </lineage>
</organism>
<name>A0A4R6MH37_9GAMM</name>
<evidence type="ECO:0000256" key="1">
    <source>
        <dbReference type="SAM" id="Phobius"/>
    </source>
</evidence>
<dbReference type="Gene3D" id="3.20.20.450">
    <property type="entry name" value="EAL domain"/>
    <property type="match status" value="1"/>
</dbReference>
<dbReference type="InterPro" id="IPR050706">
    <property type="entry name" value="Cyclic-di-GMP_PDE-like"/>
</dbReference>
<dbReference type="SMART" id="SM00052">
    <property type="entry name" value="EAL"/>
    <property type="match status" value="1"/>
</dbReference>
<dbReference type="PANTHER" id="PTHR33121">
    <property type="entry name" value="CYCLIC DI-GMP PHOSPHODIESTERASE PDEF"/>
    <property type="match status" value="1"/>
</dbReference>
<feature type="transmembrane region" description="Helical" evidence="1">
    <location>
        <begin position="13"/>
        <end position="31"/>
    </location>
</feature>
<dbReference type="CDD" id="cd01948">
    <property type="entry name" value="EAL"/>
    <property type="match status" value="1"/>
</dbReference>
<dbReference type="OrthoDB" id="9804951at2"/>
<dbReference type="Pfam" id="PF00563">
    <property type="entry name" value="EAL"/>
    <property type="match status" value="1"/>
</dbReference>
<dbReference type="RefSeq" id="WP_133502008.1">
    <property type="nucleotide sequence ID" value="NZ_SNXC01000002.1"/>
</dbReference>
<evidence type="ECO:0000313" key="3">
    <source>
        <dbReference type="EMBL" id="TDP01249.1"/>
    </source>
</evidence>
<dbReference type="Proteomes" id="UP000294656">
    <property type="component" value="Unassembled WGS sequence"/>
</dbReference>
<comment type="caution">
    <text evidence="3">The sequence shown here is derived from an EMBL/GenBank/DDBJ whole genome shotgun (WGS) entry which is preliminary data.</text>
</comment>
<keyword evidence="1" id="KW-0472">Membrane</keyword>
<protein>
    <submittedName>
        <fullName evidence="3">EAL domain-containing protein (Putative c-di-GMP-specific phosphodiesterase class I)</fullName>
    </submittedName>
</protein>
<dbReference type="GO" id="GO:0071111">
    <property type="term" value="F:cyclic-guanylate-specific phosphodiesterase activity"/>
    <property type="evidence" value="ECO:0007669"/>
    <property type="project" value="InterPro"/>
</dbReference>
<evidence type="ECO:0000259" key="2">
    <source>
        <dbReference type="PROSITE" id="PS50883"/>
    </source>
</evidence>
<proteinExistence type="predicted"/>
<dbReference type="PANTHER" id="PTHR33121:SF79">
    <property type="entry name" value="CYCLIC DI-GMP PHOSPHODIESTERASE PDED-RELATED"/>
    <property type="match status" value="1"/>
</dbReference>
<dbReference type="PROSITE" id="PS50883">
    <property type="entry name" value="EAL"/>
    <property type="match status" value="1"/>
</dbReference>
<keyword evidence="1" id="KW-0812">Transmembrane</keyword>
<dbReference type="InterPro" id="IPR043128">
    <property type="entry name" value="Rev_trsase/Diguanyl_cyclase"/>
</dbReference>
<feature type="domain" description="EAL" evidence="2">
    <location>
        <begin position="428"/>
        <end position="679"/>
    </location>
</feature>
<dbReference type="InterPro" id="IPR035919">
    <property type="entry name" value="EAL_sf"/>
</dbReference>
<dbReference type="Gene3D" id="3.30.70.270">
    <property type="match status" value="1"/>
</dbReference>
<keyword evidence="4" id="KW-1185">Reference proteome</keyword>
<dbReference type="EMBL" id="SNXC01000002">
    <property type="protein sequence ID" value="TDP01249.1"/>
    <property type="molecule type" value="Genomic_DNA"/>
</dbReference>
<keyword evidence="1" id="KW-1133">Transmembrane helix</keyword>
<gene>
    <name evidence="3" type="ORF">DFP79_0151</name>
</gene>